<evidence type="ECO:0000313" key="1">
    <source>
        <dbReference type="EMBL" id="KAF6355320.1"/>
    </source>
</evidence>
<comment type="caution">
    <text evidence="1">The sequence shown here is derived from an EMBL/GenBank/DDBJ whole genome shotgun (WGS) entry which is preliminary data.</text>
</comment>
<protein>
    <submittedName>
        <fullName evidence="1">Uncharacterized protein</fullName>
    </submittedName>
</protein>
<organism evidence="1 2">
    <name type="scientific">Myotis myotis</name>
    <name type="common">Greater mouse-eared bat</name>
    <name type="synonym">Vespertilio myotis</name>
    <dbReference type="NCBI Taxonomy" id="51298"/>
    <lineage>
        <taxon>Eukaryota</taxon>
        <taxon>Metazoa</taxon>
        <taxon>Chordata</taxon>
        <taxon>Craniata</taxon>
        <taxon>Vertebrata</taxon>
        <taxon>Euteleostomi</taxon>
        <taxon>Mammalia</taxon>
        <taxon>Eutheria</taxon>
        <taxon>Laurasiatheria</taxon>
        <taxon>Chiroptera</taxon>
        <taxon>Yangochiroptera</taxon>
        <taxon>Vespertilionidae</taxon>
        <taxon>Myotis</taxon>
    </lineage>
</organism>
<dbReference type="EMBL" id="JABWUV010000005">
    <property type="protein sequence ID" value="KAF6355320.1"/>
    <property type="molecule type" value="Genomic_DNA"/>
</dbReference>
<dbReference type="Proteomes" id="UP000527355">
    <property type="component" value="Unassembled WGS sequence"/>
</dbReference>
<reference evidence="1 2" key="1">
    <citation type="journal article" date="2020" name="Nature">
        <title>Six reference-quality genomes reveal evolution of bat adaptations.</title>
        <authorList>
            <person name="Jebb D."/>
            <person name="Huang Z."/>
            <person name="Pippel M."/>
            <person name="Hughes G.M."/>
            <person name="Lavrichenko K."/>
            <person name="Devanna P."/>
            <person name="Winkler S."/>
            <person name="Jermiin L.S."/>
            <person name="Skirmuntt E.C."/>
            <person name="Katzourakis A."/>
            <person name="Burkitt-Gray L."/>
            <person name="Ray D.A."/>
            <person name="Sullivan K.A.M."/>
            <person name="Roscito J.G."/>
            <person name="Kirilenko B.M."/>
            <person name="Davalos L.M."/>
            <person name="Corthals A.P."/>
            <person name="Power M.L."/>
            <person name="Jones G."/>
            <person name="Ransome R.D."/>
            <person name="Dechmann D.K.N."/>
            <person name="Locatelli A.G."/>
            <person name="Puechmaille S.J."/>
            <person name="Fedrigo O."/>
            <person name="Jarvis E.D."/>
            <person name="Hiller M."/>
            <person name="Vernes S.C."/>
            <person name="Myers E.W."/>
            <person name="Teeling E.C."/>
        </authorList>
    </citation>
    <scope>NUCLEOTIDE SEQUENCE [LARGE SCALE GENOMIC DNA]</scope>
    <source>
        <strain evidence="1">MMyoMyo1</strain>
        <tissue evidence="1">Flight muscle</tissue>
    </source>
</reference>
<accession>A0A7J7Y175</accession>
<name>A0A7J7Y175_MYOMY</name>
<gene>
    <name evidence="1" type="ORF">mMyoMyo1_011490</name>
</gene>
<evidence type="ECO:0000313" key="2">
    <source>
        <dbReference type="Proteomes" id="UP000527355"/>
    </source>
</evidence>
<keyword evidence="2" id="KW-1185">Reference proteome</keyword>
<dbReference type="AlphaFoldDB" id="A0A7J7Y175"/>
<proteinExistence type="predicted"/>
<sequence length="162" mass="17361">MQELPPCGQCAPTAGALLSQKLGSWLASPAIAAALRSSEQVGGKERGVPDCERAQAGLRDHSSSARISCTRPLVLSKSAESGHPCLVLDFRGKAFRFSLLSIMLAEGLPYMAFIMLKYFPSIPILLSVLIINECCILSNAFSASIDKIICFLPFLMECGVLP</sequence>